<sequence length="257" mass="28658">MASISSIYSLSQHPRHSCSFIAFSHNKGINKYGKQSVVCSKNHCQQEQEKTTPLNRVCFEEEDPMKTIRRRAVFQIAFTAFSFPSIFSKASAKNGDFQTYTDEVNKFEISIPQDWQVGAGEPNGFKSITAFYPPEASSSSSVSVVITGLGPDFTRMESFGKVEAFADTLVSGLDRSWQRPPGVAAKLIDCKAANGFYYIEYTLQNPAETRKHLYSAIGMASNGWYNRLYTVTGQFVDEESEKYGSGIEKAVASFRFI</sequence>
<reference evidence="1 2" key="1">
    <citation type="journal article" date="2023" name="Science">
        <title>Complex scaffold remodeling in plant triterpene biosynthesis.</title>
        <authorList>
            <person name="De La Pena R."/>
            <person name="Hodgson H."/>
            <person name="Liu J.C."/>
            <person name="Stephenson M.J."/>
            <person name="Martin A.C."/>
            <person name="Owen C."/>
            <person name="Harkess A."/>
            <person name="Leebens-Mack J."/>
            <person name="Jimenez L.E."/>
            <person name="Osbourn A."/>
            <person name="Sattely E.S."/>
        </authorList>
    </citation>
    <scope>NUCLEOTIDE SEQUENCE [LARGE SCALE GENOMIC DNA]</scope>
    <source>
        <strain evidence="2">cv. JPN11</strain>
        <tissue evidence="1">Leaf</tissue>
    </source>
</reference>
<keyword evidence="2" id="KW-1185">Reference proteome</keyword>
<evidence type="ECO:0000313" key="1">
    <source>
        <dbReference type="EMBL" id="KAJ4702340.1"/>
    </source>
</evidence>
<gene>
    <name evidence="1" type="ORF">OWV82_025435</name>
</gene>
<dbReference type="Proteomes" id="UP001164539">
    <property type="component" value="Chromosome 14"/>
</dbReference>
<dbReference type="EMBL" id="CM051407">
    <property type="protein sequence ID" value="KAJ4702340.1"/>
    <property type="molecule type" value="Genomic_DNA"/>
</dbReference>
<proteinExistence type="predicted"/>
<evidence type="ECO:0000313" key="2">
    <source>
        <dbReference type="Proteomes" id="UP001164539"/>
    </source>
</evidence>
<name>A0ACC1WT02_MELAZ</name>
<protein>
    <submittedName>
        <fullName evidence="1">Photosystem II reaction center PsbP family protein</fullName>
    </submittedName>
</protein>
<comment type="caution">
    <text evidence="1">The sequence shown here is derived from an EMBL/GenBank/DDBJ whole genome shotgun (WGS) entry which is preliminary data.</text>
</comment>
<accession>A0ACC1WT02</accession>
<organism evidence="1 2">
    <name type="scientific">Melia azedarach</name>
    <name type="common">Chinaberry tree</name>
    <dbReference type="NCBI Taxonomy" id="155640"/>
    <lineage>
        <taxon>Eukaryota</taxon>
        <taxon>Viridiplantae</taxon>
        <taxon>Streptophyta</taxon>
        <taxon>Embryophyta</taxon>
        <taxon>Tracheophyta</taxon>
        <taxon>Spermatophyta</taxon>
        <taxon>Magnoliopsida</taxon>
        <taxon>eudicotyledons</taxon>
        <taxon>Gunneridae</taxon>
        <taxon>Pentapetalae</taxon>
        <taxon>rosids</taxon>
        <taxon>malvids</taxon>
        <taxon>Sapindales</taxon>
        <taxon>Meliaceae</taxon>
        <taxon>Melia</taxon>
    </lineage>
</organism>